<feature type="compositionally biased region" description="Low complexity" evidence="2">
    <location>
        <begin position="520"/>
        <end position="536"/>
    </location>
</feature>
<dbReference type="GO" id="GO:0000785">
    <property type="term" value="C:chromatin"/>
    <property type="evidence" value="ECO:0007669"/>
    <property type="project" value="TreeGrafter"/>
</dbReference>
<feature type="compositionally biased region" description="Low complexity" evidence="2">
    <location>
        <begin position="46"/>
        <end position="55"/>
    </location>
</feature>
<feature type="coiled-coil region" evidence="1">
    <location>
        <begin position="314"/>
        <end position="348"/>
    </location>
</feature>
<evidence type="ECO:0000256" key="2">
    <source>
        <dbReference type="SAM" id="MobiDB-lite"/>
    </source>
</evidence>
<feature type="compositionally biased region" description="Basic residues" evidence="2">
    <location>
        <begin position="509"/>
        <end position="519"/>
    </location>
</feature>
<feature type="region of interest" description="Disordered" evidence="2">
    <location>
        <begin position="21"/>
        <end position="82"/>
    </location>
</feature>
<reference evidence="4" key="1">
    <citation type="journal article" date="2023" name="Mol. Phylogenet. Evol.">
        <title>Genome-scale phylogeny and comparative genomics of the fungal order Sordariales.</title>
        <authorList>
            <person name="Hensen N."/>
            <person name="Bonometti L."/>
            <person name="Westerberg I."/>
            <person name="Brannstrom I.O."/>
            <person name="Guillou S."/>
            <person name="Cros-Aarteil S."/>
            <person name="Calhoun S."/>
            <person name="Haridas S."/>
            <person name="Kuo A."/>
            <person name="Mondo S."/>
            <person name="Pangilinan J."/>
            <person name="Riley R."/>
            <person name="LaButti K."/>
            <person name="Andreopoulos B."/>
            <person name="Lipzen A."/>
            <person name="Chen C."/>
            <person name="Yan M."/>
            <person name="Daum C."/>
            <person name="Ng V."/>
            <person name="Clum A."/>
            <person name="Steindorff A."/>
            <person name="Ohm R.A."/>
            <person name="Martin F."/>
            <person name="Silar P."/>
            <person name="Natvig D.O."/>
            <person name="Lalanne C."/>
            <person name="Gautier V."/>
            <person name="Ament-Velasquez S.L."/>
            <person name="Kruys A."/>
            <person name="Hutchinson M.I."/>
            <person name="Powell A.J."/>
            <person name="Barry K."/>
            <person name="Miller A.N."/>
            <person name="Grigoriev I.V."/>
            <person name="Debuchy R."/>
            <person name="Gladieux P."/>
            <person name="Hiltunen Thoren M."/>
            <person name="Johannesson H."/>
        </authorList>
    </citation>
    <scope>NUCLEOTIDE SEQUENCE</scope>
    <source>
        <strain evidence="4">CBS 123565</strain>
    </source>
</reference>
<dbReference type="Proteomes" id="UP001304895">
    <property type="component" value="Unassembled WGS sequence"/>
</dbReference>
<dbReference type="Gene3D" id="1.20.1170.10">
    <property type="match status" value="1"/>
</dbReference>
<dbReference type="EMBL" id="MU853412">
    <property type="protein sequence ID" value="KAK4133493.1"/>
    <property type="molecule type" value="Genomic_DNA"/>
</dbReference>
<feature type="compositionally biased region" description="Basic and acidic residues" evidence="2">
    <location>
        <begin position="465"/>
        <end position="480"/>
    </location>
</feature>
<feature type="compositionally biased region" description="Polar residues" evidence="2">
    <location>
        <begin position="268"/>
        <end position="279"/>
    </location>
</feature>
<proteinExistence type="predicted"/>
<dbReference type="PANTHER" id="PTHR43941:SF1">
    <property type="entry name" value="STRUCTURAL MAINTENANCE OF CHROMOSOMES PROTEIN 2"/>
    <property type="match status" value="1"/>
</dbReference>
<dbReference type="Pfam" id="PF01465">
    <property type="entry name" value="GRIP"/>
    <property type="match status" value="1"/>
</dbReference>
<feature type="compositionally biased region" description="Basic and acidic residues" evidence="2">
    <location>
        <begin position="63"/>
        <end position="74"/>
    </location>
</feature>
<keyword evidence="5" id="KW-1185">Reference proteome</keyword>
<feature type="region of interest" description="Disordered" evidence="2">
    <location>
        <begin position="919"/>
        <end position="943"/>
    </location>
</feature>
<keyword evidence="1" id="KW-0175">Coiled coil</keyword>
<evidence type="ECO:0000259" key="3">
    <source>
        <dbReference type="PROSITE" id="PS50913"/>
    </source>
</evidence>
<feature type="region of interest" description="Disordered" evidence="2">
    <location>
        <begin position="1040"/>
        <end position="1060"/>
    </location>
</feature>
<feature type="region of interest" description="Disordered" evidence="2">
    <location>
        <begin position="465"/>
        <end position="556"/>
    </location>
</feature>
<comment type="caution">
    <text evidence="4">The sequence shown here is derived from an EMBL/GenBank/DDBJ whole genome shotgun (WGS) entry which is preliminary data.</text>
</comment>
<reference evidence="4" key="2">
    <citation type="submission" date="2023-05" db="EMBL/GenBank/DDBJ databases">
        <authorList>
            <consortium name="Lawrence Berkeley National Laboratory"/>
            <person name="Steindorff A."/>
            <person name="Hensen N."/>
            <person name="Bonometti L."/>
            <person name="Westerberg I."/>
            <person name="Brannstrom I.O."/>
            <person name="Guillou S."/>
            <person name="Cros-Aarteil S."/>
            <person name="Calhoun S."/>
            <person name="Haridas S."/>
            <person name="Kuo A."/>
            <person name="Mondo S."/>
            <person name="Pangilinan J."/>
            <person name="Riley R."/>
            <person name="Labutti K."/>
            <person name="Andreopoulos B."/>
            <person name="Lipzen A."/>
            <person name="Chen C."/>
            <person name="Yanf M."/>
            <person name="Daum C."/>
            <person name="Ng V."/>
            <person name="Clum A."/>
            <person name="Ohm R."/>
            <person name="Martin F."/>
            <person name="Silar P."/>
            <person name="Natvig D."/>
            <person name="Lalanne C."/>
            <person name="Gautier V."/>
            <person name="Ament-Velasquez S.L."/>
            <person name="Kruys A."/>
            <person name="Hutchinson M.I."/>
            <person name="Powell A.J."/>
            <person name="Barry K."/>
            <person name="Miller A.N."/>
            <person name="Grigoriev I.V."/>
            <person name="Debuchy R."/>
            <person name="Gladieux P."/>
            <person name="Thoren M.H."/>
            <person name="Johannesson H."/>
        </authorList>
    </citation>
    <scope>NUCLEOTIDE SEQUENCE</scope>
    <source>
        <strain evidence="4">CBS 123565</strain>
    </source>
</reference>
<dbReference type="InterPro" id="IPR000237">
    <property type="entry name" value="GRIP_dom"/>
</dbReference>
<dbReference type="GO" id="GO:0007076">
    <property type="term" value="P:mitotic chromosome condensation"/>
    <property type="evidence" value="ECO:0007669"/>
    <property type="project" value="TreeGrafter"/>
</dbReference>
<dbReference type="GO" id="GO:0003682">
    <property type="term" value="F:chromatin binding"/>
    <property type="evidence" value="ECO:0007669"/>
    <property type="project" value="TreeGrafter"/>
</dbReference>
<dbReference type="PROSITE" id="PS50913">
    <property type="entry name" value="GRIP"/>
    <property type="match status" value="1"/>
</dbReference>
<dbReference type="GO" id="GO:0000796">
    <property type="term" value="C:condensin complex"/>
    <property type="evidence" value="ECO:0007669"/>
    <property type="project" value="TreeGrafter"/>
</dbReference>
<sequence length="1115" mass="123140">MFQVRIADLDALKGAIDRTIAEEQARQKSPLETPATGNPAARRSRSSSSATQSAARRPRPIKKTSDDLTSRDMNGDGVATNPDPAVFEAAFVIDDADDTAPPSRSATPALACKTAKPGGSGKDTGKAVADTSTTGDNGAPGAEQAPKAAPATFPASSELPPEVRARLRKLEKLEKTYPELLRSYRIAHSRATSIEPFERALKETTPLTSIKDPEALVEYLNQINLKGDMVMEELKRVTAEKDTYKKKADDAEEECVVLGGELAALKTAKSQTTDATESGSVAEESKATAEGRTAPPAGGGSGDGADFFPYETEIPQLQADVQKKTEEIEKLRTEVHNLQDELSLTKEHSAGLVESLENATRELAETKDAVASKTSVETQLEARNTEITTLTDRLNKAQTKLKELEAQAEKATSDAAEAVKETSTQLAVSASRNEELEKELGEICQAKSSLDSKIEGLTSEIEALKKSKAEDESKINELGKHLQSTAAPAVPSVGAATPEASLAPPAGGGKKKNKKKKKGPASATAAAPEPTPSEAAATDHLAPPPSGGSTDGELQAELARLHEELAEKDQRIETLSKQRKTEEYLREEIENLRDNLVTIGQNHVEARERIKELEAERRTLQERISELEKEVESSASTAKAHIELRGEHESLTAEFDNLKMKSSTLQSDLAAAQQLAQTRYKDLTELKEVLQKAQPELKSLRQDAAALKTTREELGARNTELRSLEKREKELKTEVARAQRLVSDRESEIKSLHEKVTLETNTRLRLEDEKRTAGRDLRRAEAERIELSAREEKATRELQRSQEEAAKLRPRIRELEDETARLKREQDVLREETDLKTSQYSNAQSLLGSMRDQTAELSIQLKESQSQCESLDEELAEARKMLGERTREAETMRRLLADVDERADGKVREMRARMDAAVEERDRLEDESSALARRKSRESEELKQKVRDLEREVKALAGEKDELEHEAHEWRRRRDELEAYEEKAGAEVAEMRTTQVRDTEKRNAELRRALDDYRLRYDKLGKEAKTLQAKLAAPAVAGSVRGSMDSTRSGGGLNGQQAGGGSPDAMYLKTILLQFLEQKDNRLRAQLVPVLGKLLKFDKADEQKWLAAIQHINSR</sequence>
<dbReference type="GO" id="GO:0000793">
    <property type="term" value="C:condensed chromosome"/>
    <property type="evidence" value="ECO:0007669"/>
    <property type="project" value="TreeGrafter"/>
</dbReference>
<feature type="domain" description="GRIP" evidence="3">
    <location>
        <begin position="1058"/>
        <end position="1108"/>
    </location>
</feature>
<feature type="compositionally biased region" description="Gly residues" evidence="2">
    <location>
        <begin position="1049"/>
        <end position="1060"/>
    </location>
</feature>
<accession>A0AAN6ZD68</accession>
<dbReference type="SMART" id="SM00755">
    <property type="entry name" value="Grip"/>
    <property type="match status" value="1"/>
</dbReference>
<feature type="region of interest" description="Disordered" evidence="2">
    <location>
        <begin position="268"/>
        <end position="307"/>
    </location>
</feature>
<evidence type="ECO:0000256" key="1">
    <source>
        <dbReference type="SAM" id="Coils"/>
    </source>
</evidence>
<dbReference type="PANTHER" id="PTHR43941">
    <property type="entry name" value="STRUCTURAL MAINTENANCE OF CHROMOSOMES PROTEIN 2"/>
    <property type="match status" value="1"/>
</dbReference>
<name>A0AAN6ZD68_9PEZI</name>
<evidence type="ECO:0000313" key="4">
    <source>
        <dbReference type="EMBL" id="KAK4133493.1"/>
    </source>
</evidence>
<protein>
    <recommendedName>
        <fullName evidence="3">GRIP domain-containing protein</fullName>
    </recommendedName>
</protein>
<organism evidence="4 5">
    <name type="scientific">Trichocladium antarcticum</name>
    <dbReference type="NCBI Taxonomy" id="1450529"/>
    <lineage>
        <taxon>Eukaryota</taxon>
        <taxon>Fungi</taxon>
        <taxon>Dikarya</taxon>
        <taxon>Ascomycota</taxon>
        <taxon>Pezizomycotina</taxon>
        <taxon>Sordariomycetes</taxon>
        <taxon>Sordariomycetidae</taxon>
        <taxon>Sordariales</taxon>
        <taxon>Chaetomiaceae</taxon>
        <taxon>Trichocladium</taxon>
    </lineage>
</organism>
<gene>
    <name evidence="4" type="ORF">BT67DRAFT_450343</name>
</gene>
<evidence type="ECO:0000313" key="5">
    <source>
        <dbReference type="Proteomes" id="UP001304895"/>
    </source>
</evidence>
<feature type="region of interest" description="Disordered" evidence="2">
    <location>
        <begin position="96"/>
        <end position="160"/>
    </location>
</feature>
<dbReference type="AlphaFoldDB" id="A0AAN6ZD68"/>